<dbReference type="Pfam" id="PF05157">
    <property type="entry name" value="MshEN"/>
    <property type="match status" value="1"/>
</dbReference>
<dbReference type="EMBL" id="MHVL01000043">
    <property type="protein sequence ID" value="OHA92616.1"/>
    <property type="molecule type" value="Genomic_DNA"/>
</dbReference>
<gene>
    <name evidence="6" type="ORF">A2W58_00470</name>
</gene>
<evidence type="ECO:0000256" key="2">
    <source>
        <dbReference type="ARBA" id="ARBA00022741"/>
    </source>
</evidence>
<protein>
    <recommendedName>
        <fullName evidence="5">Bacterial type II secretion system protein E domain-containing protein</fullName>
    </recommendedName>
</protein>
<accession>A0A1G2T5P6</accession>
<dbReference type="InterPro" id="IPR001482">
    <property type="entry name" value="T2SS/T4SS_dom"/>
</dbReference>
<dbReference type="PANTHER" id="PTHR30258:SF1">
    <property type="entry name" value="PROTEIN TRANSPORT PROTEIN HOFB HOMOLOG"/>
    <property type="match status" value="1"/>
</dbReference>
<keyword evidence="3" id="KW-0067">ATP-binding</keyword>
<comment type="caution">
    <text evidence="6">The sequence shown here is derived from an EMBL/GenBank/DDBJ whole genome shotgun (WGS) entry which is preliminary data.</text>
</comment>
<feature type="compositionally biased region" description="Basic and acidic residues" evidence="4">
    <location>
        <begin position="173"/>
        <end position="185"/>
    </location>
</feature>
<feature type="region of interest" description="Disordered" evidence="4">
    <location>
        <begin position="160"/>
        <end position="185"/>
    </location>
</feature>
<dbReference type="CDD" id="cd01129">
    <property type="entry name" value="PulE-GspE-like"/>
    <property type="match status" value="1"/>
</dbReference>
<dbReference type="GO" id="GO:0005886">
    <property type="term" value="C:plasma membrane"/>
    <property type="evidence" value="ECO:0007669"/>
    <property type="project" value="TreeGrafter"/>
</dbReference>
<dbReference type="InterPro" id="IPR027417">
    <property type="entry name" value="P-loop_NTPase"/>
</dbReference>
<evidence type="ECO:0000256" key="3">
    <source>
        <dbReference type="ARBA" id="ARBA00022840"/>
    </source>
</evidence>
<evidence type="ECO:0000313" key="6">
    <source>
        <dbReference type="EMBL" id="OHA92616.1"/>
    </source>
</evidence>
<evidence type="ECO:0000256" key="1">
    <source>
        <dbReference type="ARBA" id="ARBA00006611"/>
    </source>
</evidence>
<organism evidence="6 7">
    <name type="scientific">Candidatus Zambryskibacteria bacterium RIFCSPHIGHO2_02_38_10.5</name>
    <dbReference type="NCBI Taxonomy" id="1802742"/>
    <lineage>
        <taxon>Bacteria</taxon>
        <taxon>Candidatus Zambryskiibacteriota</taxon>
    </lineage>
</organism>
<evidence type="ECO:0000259" key="5">
    <source>
        <dbReference type="PROSITE" id="PS00662"/>
    </source>
</evidence>
<evidence type="ECO:0000313" key="7">
    <source>
        <dbReference type="Proteomes" id="UP000179264"/>
    </source>
</evidence>
<dbReference type="Gene3D" id="3.40.50.300">
    <property type="entry name" value="P-loop containing nucleotide triphosphate hydrolases"/>
    <property type="match status" value="1"/>
</dbReference>
<comment type="similarity">
    <text evidence="1">Belongs to the GSP E family.</text>
</comment>
<feature type="domain" description="Bacterial type II secretion system protein E" evidence="5">
    <location>
        <begin position="390"/>
        <end position="404"/>
    </location>
</feature>
<dbReference type="InterPro" id="IPR037257">
    <property type="entry name" value="T2SS_E_N_sf"/>
</dbReference>
<name>A0A1G2T5P6_9BACT</name>
<dbReference type="SUPFAM" id="SSF52540">
    <property type="entry name" value="P-loop containing nucleoside triphosphate hydrolases"/>
    <property type="match status" value="1"/>
</dbReference>
<proteinExistence type="inferred from homology"/>
<dbReference type="PANTHER" id="PTHR30258">
    <property type="entry name" value="TYPE II SECRETION SYSTEM PROTEIN GSPE-RELATED"/>
    <property type="match status" value="1"/>
</dbReference>
<evidence type="ECO:0000256" key="4">
    <source>
        <dbReference type="SAM" id="MobiDB-lite"/>
    </source>
</evidence>
<dbReference type="SUPFAM" id="SSF160246">
    <property type="entry name" value="EspE N-terminal domain-like"/>
    <property type="match status" value="1"/>
</dbReference>
<sequence length="577" mass="63620">MDILQTLVKKGIVEKGGVAKIENEIESLGISLEEALIKRGVSLSAILEAKGEYFDIPTKNLEGVDITGKVLDYIPEDSAMHYRFVPVGISDSTLFVGMVDPDDMEAHDALNFISSKLGMPFKIFVITETDFAKVSTLYKGLSGEVSRSLSELETEIKLESEGKDGEELLSESAKPENGEHEKQLAEDAPVTKIVATLLRYATDGNASDIHIEPGRESVKVRFRVDGVMNTSLILPLKVHLAVIARIKILSNMRLDEKRKPQDGRFTAKIEGRRIDFRVSTFPTYFGEKVVMRLLDKEKGVKKLDDIGMSKRNLELVKAAIKKPYGLILISGPTGSGKTTTLYSMLNEVDREHQNVLSLEDPIEYNIEGMSQSQVKPEIGYTFASGLRTTLRQDPDVIMVGEIRDKETAQLAIQAALTGHLVFSTIHTNSATGVIPRLIDMGVDPFLIAPTLILAMAQRLTLGLCPGAGTPLPVEGSLKLMIDKQFSDLPQKYIDEIEFTDKVYKASITADCPNGTRGRVAVIEVMEMDKDLEAIILKNPTEANITKAARNKGMLTMKEDAIIKAMHQLVPFEEVNTL</sequence>
<reference evidence="6 7" key="1">
    <citation type="journal article" date="2016" name="Nat. Commun.">
        <title>Thousands of microbial genomes shed light on interconnected biogeochemical processes in an aquifer system.</title>
        <authorList>
            <person name="Anantharaman K."/>
            <person name="Brown C.T."/>
            <person name="Hug L.A."/>
            <person name="Sharon I."/>
            <person name="Castelle C.J."/>
            <person name="Probst A.J."/>
            <person name="Thomas B.C."/>
            <person name="Singh A."/>
            <person name="Wilkins M.J."/>
            <person name="Karaoz U."/>
            <person name="Brodie E.L."/>
            <person name="Williams K.H."/>
            <person name="Hubbard S.S."/>
            <person name="Banfield J.F."/>
        </authorList>
    </citation>
    <scope>NUCLEOTIDE SEQUENCE [LARGE SCALE GENOMIC DNA]</scope>
</reference>
<dbReference type="AlphaFoldDB" id="A0A1G2T5P6"/>
<dbReference type="InterPro" id="IPR007831">
    <property type="entry name" value="T2SS_GspE_N"/>
</dbReference>
<dbReference type="GO" id="GO:0005524">
    <property type="term" value="F:ATP binding"/>
    <property type="evidence" value="ECO:0007669"/>
    <property type="project" value="UniProtKB-KW"/>
</dbReference>
<keyword evidence="2" id="KW-0547">Nucleotide-binding</keyword>
<dbReference type="Gene3D" id="3.30.300.160">
    <property type="entry name" value="Type II secretion system, protein E, N-terminal domain"/>
    <property type="match status" value="1"/>
</dbReference>
<dbReference type="GO" id="GO:0016887">
    <property type="term" value="F:ATP hydrolysis activity"/>
    <property type="evidence" value="ECO:0007669"/>
    <property type="project" value="TreeGrafter"/>
</dbReference>
<dbReference type="Proteomes" id="UP000179264">
    <property type="component" value="Unassembled WGS sequence"/>
</dbReference>
<dbReference type="PROSITE" id="PS00662">
    <property type="entry name" value="T2SP_E"/>
    <property type="match status" value="1"/>
</dbReference>
<dbReference type="Pfam" id="PF00437">
    <property type="entry name" value="T2SSE"/>
    <property type="match status" value="1"/>
</dbReference>
<dbReference type="Gene3D" id="3.30.450.90">
    <property type="match status" value="1"/>
</dbReference>